<evidence type="ECO:0000256" key="2">
    <source>
        <dbReference type="ARBA" id="ARBA00005609"/>
    </source>
</evidence>
<dbReference type="CDD" id="cd07061">
    <property type="entry name" value="HP_HAP_like"/>
    <property type="match status" value="1"/>
</dbReference>
<comment type="similarity">
    <text evidence="2 11">Belongs to the histidine acid phosphatase family. VIP1 subfamily.</text>
</comment>
<keyword evidence="8 11" id="KW-0067">ATP-binding</keyword>
<keyword evidence="6 11" id="KW-0547">Nucleotide-binding</keyword>
<evidence type="ECO:0000259" key="13">
    <source>
        <dbReference type="Pfam" id="PF18086"/>
    </source>
</evidence>
<dbReference type="InterPro" id="IPR037446">
    <property type="entry name" value="His_Pase_VIP1"/>
</dbReference>
<comment type="catalytic activity">
    <reaction evidence="9">
        <text>5-diphospho-1D-myo-inositol 1,2,3,4,6-pentakisphosphate + ATP + H(+) = 1,5-bis(diphospho)-1D-myo-inositol 2,3,4,6-tetrakisphosphate + ADP</text>
        <dbReference type="Rhea" id="RHEA:10276"/>
        <dbReference type="ChEBI" id="CHEBI:15378"/>
        <dbReference type="ChEBI" id="CHEBI:30616"/>
        <dbReference type="ChEBI" id="CHEBI:58628"/>
        <dbReference type="ChEBI" id="CHEBI:77983"/>
        <dbReference type="ChEBI" id="CHEBI:456216"/>
        <dbReference type="EC" id="2.7.4.24"/>
    </reaction>
    <physiologicalReaction direction="left-to-right" evidence="9">
        <dbReference type="Rhea" id="RHEA:10277"/>
    </physiologicalReaction>
</comment>
<feature type="domain" description="VIP1 N-terminal" evidence="13">
    <location>
        <begin position="38"/>
        <end position="132"/>
    </location>
</feature>
<dbReference type="STRING" id="1764295.A0A5B8MFY5"/>
<evidence type="ECO:0000256" key="5">
    <source>
        <dbReference type="ARBA" id="ARBA00022679"/>
    </source>
</evidence>
<dbReference type="FunFam" id="3.30.470.20:FF:000036">
    <property type="entry name" value="Inositol hexakisphosphate and diphosphoinositol-pentakisphosphate kinase"/>
    <property type="match status" value="1"/>
</dbReference>
<reference evidence="14 15" key="1">
    <citation type="submission" date="2018-07" db="EMBL/GenBank/DDBJ databases">
        <title>The complete nuclear genome of the prasinophyte Chloropicon primus (CCMP1205).</title>
        <authorList>
            <person name="Pombert J.-F."/>
            <person name="Otis C."/>
            <person name="Turmel M."/>
            <person name="Lemieux C."/>
        </authorList>
    </citation>
    <scope>NUCLEOTIDE SEQUENCE [LARGE SCALE GENOMIC DNA]</scope>
    <source>
        <strain evidence="14 15">CCMP1205</strain>
    </source>
</reference>
<evidence type="ECO:0000256" key="9">
    <source>
        <dbReference type="ARBA" id="ARBA00033696"/>
    </source>
</evidence>
<evidence type="ECO:0000256" key="3">
    <source>
        <dbReference type="ARBA" id="ARBA00022490"/>
    </source>
</evidence>
<accession>A0A5B8MFY5</accession>
<dbReference type="AlphaFoldDB" id="A0A5B8MFY5"/>
<sequence length="1074" mass="120463">MDPTFPSSLGEAKPAGLLSTKFGELGLDASTAATFSTIRVGVCTMDKKAKSKPMIAILTRLNLFADFDILTFGDDLILDKPIEQWPQVDCLVSFYSSGFPLEKAEKYAEMMKEKDPKFMCLNDLKLQHVLHDRRSVYRTLADELIPVTKYIQVTRTPRVVKPATEDSEEEVEWDDPEGFVETEDSITMNGMTITKPFVEKPIHGEDHNVWIYYPADTLNGGVKKLFRKKGNKSSEFYPEHPGTVRRNGSFLYERFMQTGGTDVKVYTVGPHYAHAEARKSPVVDGFVERFPDGKEIRYPVLLTLAEKEIARKVNLAFGQFVCGFDLLRSEGKSYVCDVNGWSFVKNSEKYYADAADIMRQHILHHLSPHKTASGRDIAVDTSNLLGLESPGASPAGASSGSRKLDRTGSISIPIMGSSKMSAPTVSAKSDDVHGSPNYFSVMDNGSLPSFMLKEGSYEDITKAAQSWHRTRHELRAIIAVIRHGDRTPKQKMKVKVTQKPLLDLMSKFGGGYFNGKLKQAKLKKPHELQDVLDTIRQTLNDLEETCSYKMYDLMSQVEGNSDDDEEREFLHKMRLAKHILERGGKFSGINRKVQMKPLEVKINEEKGHVEVVEALMIIKHGGVLTDCGKKQSIELGAKFRKQMYPQGKGGEGDGLLRLHSTYRHDLKIYSSDEGRVQVSAAAFTKGLLDLEGDSLVPIMASLVNKEQQILDAFGKGVDEALQEVKIKLQCAITGGLNKLILPKFASQPTNTTVTLSQSPMKGKKVVVDVGETPKVEGIPENSIEILQEMNSCIRTLCDHMLERLGHKEEIEDHEDFMMETQAMLDYERWKAHLLSFCKRGKYNISEISDIYDSCKHDLISEKFKDTDEDFLLIKKTYCLAKTMAAIVVPNEYGMTGQEKLNIGHRICSELLKKLHRDFSAMRQQSKLDVQEFLDQEEREREASEEDDEEGGGGGTHRLAAEFAEGVKTPLRHVRSRFYHTSESHIHALHNVLAMEGIFSAVKGVEFDYLSSIVFRVFENPEMEEKDDARWTVDILFSPGCVGEPSDGCASAVDLVKLSTVTLKDLESIINLKPS</sequence>
<dbReference type="GO" id="GO:0052723">
    <property type="term" value="F:inositol hexakisphosphate 1-kinase activity"/>
    <property type="evidence" value="ECO:0007669"/>
    <property type="project" value="RHEA"/>
</dbReference>
<keyword evidence="5 11" id="KW-0808">Transferase</keyword>
<keyword evidence="7 11" id="KW-0418">Kinase</keyword>
<evidence type="ECO:0000256" key="8">
    <source>
        <dbReference type="ARBA" id="ARBA00022840"/>
    </source>
</evidence>
<dbReference type="GO" id="GO:0032958">
    <property type="term" value="P:inositol phosphate biosynthetic process"/>
    <property type="evidence" value="ECO:0007669"/>
    <property type="project" value="TreeGrafter"/>
</dbReference>
<dbReference type="PANTHER" id="PTHR12750:SF9">
    <property type="entry name" value="INOSITOL HEXAKISPHOSPHATE AND DIPHOSPHOINOSITOL-PENTAKISPHOSPHATE KINASE"/>
    <property type="match status" value="1"/>
</dbReference>
<proteinExistence type="inferred from homology"/>
<gene>
    <name evidence="14" type="ORF">A3770_01p07680</name>
</gene>
<keyword evidence="4" id="KW-0597">Phosphoprotein</keyword>
<evidence type="ECO:0000256" key="10">
    <source>
        <dbReference type="ARBA" id="ARBA00034629"/>
    </source>
</evidence>
<dbReference type="InterPro" id="IPR040557">
    <property type="entry name" value="VIP1_N"/>
</dbReference>
<dbReference type="GO" id="GO:0006020">
    <property type="term" value="P:inositol metabolic process"/>
    <property type="evidence" value="ECO:0007669"/>
    <property type="project" value="TreeGrafter"/>
</dbReference>
<evidence type="ECO:0000256" key="7">
    <source>
        <dbReference type="ARBA" id="ARBA00022777"/>
    </source>
</evidence>
<dbReference type="InterPro" id="IPR000560">
    <property type="entry name" value="His_Pase_clade-2"/>
</dbReference>
<comment type="function">
    <text evidence="11">Bifunctional inositol kinase that acts in concert with the IP6K kinases to synthesize the diphosphate group-containing inositol pyrophosphates diphosphoinositol pentakisphosphate, PP-InsP5, and bis-diphosphoinositol tetrakisphosphate, (PP)2-InsP4. PP-InsP5 and (PP)2-InsP4, also respectively called InsP7 and InsP8, may regulate a variety of cellular processes, including apoptosis, vesicle trafficking, cytoskeletal dynamics, and exocytosis. Phosphorylates inositol hexakisphosphate (InsP6).</text>
</comment>
<dbReference type="EC" id="2.7.4.24" evidence="11"/>
<comment type="subcellular location">
    <subcellularLocation>
        <location evidence="1 11">Cytoplasm</location>
        <location evidence="1 11">Cytosol</location>
    </subcellularLocation>
</comment>
<dbReference type="Pfam" id="PF00328">
    <property type="entry name" value="His_Phos_2"/>
    <property type="match status" value="1"/>
</dbReference>
<name>A0A5B8MFY5_9CHLO</name>
<feature type="region of interest" description="Disordered" evidence="12">
    <location>
        <begin position="933"/>
        <end position="956"/>
    </location>
</feature>
<keyword evidence="3 11" id="KW-0963">Cytoplasm</keyword>
<evidence type="ECO:0000256" key="12">
    <source>
        <dbReference type="SAM" id="MobiDB-lite"/>
    </source>
</evidence>
<dbReference type="EMBL" id="CP031034">
    <property type="protein sequence ID" value="QDZ18250.1"/>
    <property type="molecule type" value="Genomic_DNA"/>
</dbReference>
<dbReference type="SUPFAM" id="SSF53254">
    <property type="entry name" value="Phosphoglycerate mutase-like"/>
    <property type="match status" value="1"/>
</dbReference>
<dbReference type="InterPro" id="IPR029033">
    <property type="entry name" value="His_PPase_superfam"/>
</dbReference>
<evidence type="ECO:0000256" key="6">
    <source>
        <dbReference type="ARBA" id="ARBA00022741"/>
    </source>
</evidence>
<dbReference type="OrthoDB" id="18042at2759"/>
<evidence type="ECO:0000256" key="1">
    <source>
        <dbReference type="ARBA" id="ARBA00004514"/>
    </source>
</evidence>
<evidence type="ECO:0000313" key="14">
    <source>
        <dbReference type="EMBL" id="QDZ18250.1"/>
    </source>
</evidence>
<dbReference type="GO" id="GO:0005829">
    <property type="term" value="C:cytosol"/>
    <property type="evidence" value="ECO:0007669"/>
    <property type="project" value="UniProtKB-SubCell"/>
</dbReference>
<keyword evidence="15" id="KW-1185">Reference proteome</keyword>
<comment type="catalytic activity">
    <reaction evidence="10">
        <text>1D-myo-inositol hexakisphosphate + ATP = 1-diphospho-1D-myo-inositol 2,3,4,5,6-pentakisphosphate + ADP</text>
        <dbReference type="Rhea" id="RHEA:37459"/>
        <dbReference type="ChEBI" id="CHEBI:30616"/>
        <dbReference type="ChEBI" id="CHEBI:58130"/>
        <dbReference type="ChEBI" id="CHEBI:74946"/>
        <dbReference type="ChEBI" id="CHEBI:456216"/>
        <dbReference type="EC" id="2.7.4.24"/>
    </reaction>
    <physiologicalReaction direction="left-to-right" evidence="10">
        <dbReference type="Rhea" id="RHEA:37460"/>
    </physiologicalReaction>
</comment>
<organism evidence="14 15">
    <name type="scientific">Chloropicon primus</name>
    <dbReference type="NCBI Taxonomy" id="1764295"/>
    <lineage>
        <taxon>Eukaryota</taxon>
        <taxon>Viridiplantae</taxon>
        <taxon>Chlorophyta</taxon>
        <taxon>Chloropicophyceae</taxon>
        <taxon>Chloropicales</taxon>
        <taxon>Chloropicaceae</taxon>
        <taxon>Chloropicon</taxon>
    </lineage>
</organism>
<dbReference type="PROSITE" id="PS00616">
    <property type="entry name" value="HIS_ACID_PHOSPHAT_1"/>
    <property type="match status" value="1"/>
</dbReference>
<dbReference type="Gene3D" id="3.40.50.11950">
    <property type="match status" value="1"/>
</dbReference>
<dbReference type="GO" id="GO:0033857">
    <property type="term" value="F:5-diphosphoinositol pentakisphosphate 1-kinase activity"/>
    <property type="evidence" value="ECO:0007669"/>
    <property type="project" value="TreeGrafter"/>
</dbReference>
<dbReference type="SUPFAM" id="SSF56059">
    <property type="entry name" value="Glutathione synthetase ATP-binding domain-like"/>
    <property type="match status" value="1"/>
</dbReference>
<dbReference type="Gene3D" id="3.30.470.20">
    <property type="entry name" value="ATP-grasp fold, B domain"/>
    <property type="match status" value="1"/>
</dbReference>
<evidence type="ECO:0000313" key="15">
    <source>
        <dbReference type="Proteomes" id="UP000316726"/>
    </source>
</evidence>
<dbReference type="Gene3D" id="3.40.50.1240">
    <property type="entry name" value="Phosphoglycerate mutase-like"/>
    <property type="match status" value="1"/>
</dbReference>
<dbReference type="PANTHER" id="PTHR12750">
    <property type="entry name" value="DIPHOSPHOINOSITOL PENTAKISPHOSPHATE KINASE"/>
    <property type="match status" value="1"/>
</dbReference>
<evidence type="ECO:0000256" key="4">
    <source>
        <dbReference type="ARBA" id="ARBA00022553"/>
    </source>
</evidence>
<dbReference type="GO" id="GO:0005524">
    <property type="term" value="F:ATP binding"/>
    <property type="evidence" value="ECO:0007669"/>
    <property type="project" value="UniProtKB-KW"/>
</dbReference>
<dbReference type="Proteomes" id="UP000316726">
    <property type="component" value="Chromosome 1"/>
</dbReference>
<protein>
    <recommendedName>
        <fullName evidence="11">Inositol hexakisphosphate and diphosphoinositol-pentakisphosphate kinase</fullName>
        <ecNumber evidence="11">2.7.4.24</ecNumber>
    </recommendedName>
</protein>
<dbReference type="Pfam" id="PF18086">
    <property type="entry name" value="PPIP5K2_N"/>
    <property type="match status" value="1"/>
</dbReference>
<evidence type="ECO:0000256" key="11">
    <source>
        <dbReference type="RuleBase" id="RU365032"/>
    </source>
</evidence>
<dbReference type="InterPro" id="IPR033379">
    <property type="entry name" value="Acid_Pase_AS"/>
</dbReference>